<sequence length="718" mass="76317">MDGRRTSETVESLLDDLTREEKLDLVRGAPDPEGTSTGYLPGVPRLDVPPLRLVDGPMGIRAGGFEDPLAATAFPASISLAATFDPELAREQGAAMAREAKARGQDAVLGPGVNLIRVPQGGRNFEYLSEEPTLSAAQAGAVVRGIQGEDAIATPKHYVANSQETDRVTVSSEVDERTLRELYLPAFRAAVDAGAGSVMTAYNRINGIDANDHAHLIRDVLKEEWGFQGYTVSDWFATRDAASAANGGLDLEMPGTSVREAFGEYEGEPDLDAIDPGGMPGPDQGGVFGADLAVAIEEGEVPLERLDDMVARVLRAMEEIGLLGDPRPTTERPDREGAIDTDDHRALAERIAVRGTVLLENDGVLPLADDVDVALIGPNVDSATLGGGGSSAVTPFLERSPATAFSDREPSVTVEEGLPPVEGADLFDVFDGDGEEEEESDGREPKMDDAVAAAERAEVAVVVVGDTTTEGRDREDLRLPGRQDELVSRVADAGGRTVVVVNSGGPVEVPWREKVDAIAAAWYPGQADGAALTAVLYGDEEPGGRLPVTFAPEGEYPTSDERQYPGVDGEAHYGEGLFVGYRHFDAADAEATYPFGHGESYAEFAYGEPELVEGDRAGPGVAVRVPVENVADRPGREVVQVYVRPPRNDDRPVRELAGFASVEIGAGEERAVEMGLEGRAFSRWDGEEGWTVDPGTYTVEVGRSSGDLRTTVAVEIEP</sequence>
<name>A0ABD5QC13_9EURY</name>
<dbReference type="Gene3D" id="3.20.20.300">
    <property type="entry name" value="Glycoside hydrolase, family 3, N-terminal domain"/>
    <property type="match status" value="1"/>
</dbReference>
<feature type="domain" description="Fibronectin type III-like" evidence="3">
    <location>
        <begin position="637"/>
        <end position="705"/>
    </location>
</feature>
<dbReference type="SMART" id="SM01217">
    <property type="entry name" value="Fn3_like"/>
    <property type="match status" value="1"/>
</dbReference>
<dbReference type="InterPro" id="IPR013783">
    <property type="entry name" value="Ig-like_fold"/>
</dbReference>
<dbReference type="Pfam" id="PF00933">
    <property type="entry name" value="Glyco_hydro_3"/>
    <property type="match status" value="1"/>
</dbReference>
<dbReference type="EMBL" id="JBHSJG010000019">
    <property type="protein sequence ID" value="MFC4987281.1"/>
    <property type="molecule type" value="Genomic_DNA"/>
</dbReference>
<dbReference type="Gene3D" id="2.60.40.10">
    <property type="entry name" value="Immunoglobulins"/>
    <property type="match status" value="1"/>
</dbReference>
<evidence type="ECO:0000256" key="2">
    <source>
        <dbReference type="ARBA" id="ARBA00022801"/>
    </source>
</evidence>
<dbReference type="SUPFAM" id="SSF51445">
    <property type="entry name" value="(Trans)glycosidases"/>
    <property type="match status" value="1"/>
</dbReference>
<reference evidence="4 5" key="1">
    <citation type="journal article" date="2019" name="Int. J. Syst. Evol. Microbiol.">
        <title>The Global Catalogue of Microorganisms (GCM) 10K type strain sequencing project: providing services to taxonomists for standard genome sequencing and annotation.</title>
        <authorList>
            <consortium name="The Broad Institute Genomics Platform"/>
            <consortium name="The Broad Institute Genome Sequencing Center for Infectious Disease"/>
            <person name="Wu L."/>
            <person name="Ma J."/>
        </authorList>
    </citation>
    <scope>NUCLEOTIDE SEQUENCE [LARGE SCALE GENOMIC DNA]</scope>
    <source>
        <strain evidence="4 5">CGMCC 1.15824</strain>
    </source>
</reference>
<dbReference type="InterPro" id="IPR002772">
    <property type="entry name" value="Glyco_hydro_3_C"/>
</dbReference>
<evidence type="ECO:0000256" key="1">
    <source>
        <dbReference type="ARBA" id="ARBA00005336"/>
    </source>
</evidence>
<dbReference type="InterPro" id="IPR001764">
    <property type="entry name" value="Glyco_hydro_3_N"/>
</dbReference>
<evidence type="ECO:0000313" key="5">
    <source>
        <dbReference type="Proteomes" id="UP001595925"/>
    </source>
</evidence>
<accession>A0ABD5QC13</accession>
<comment type="similarity">
    <text evidence="1">Belongs to the glycosyl hydrolase 3 family.</text>
</comment>
<dbReference type="PANTHER" id="PTHR42715:SF10">
    <property type="entry name" value="BETA-GLUCOSIDASE"/>
    <property type="match status" value="1"/>
</dbReference>
<keyword evidence="2" id="KW-0378">Hydrolase</keyword>
<gene>
    <name evidence="4" type="ORF">ACFPFO_05770</name>
</gene>
<dbReference type="RefSeq" id="WP_224828602.1">
    <property type="nucleotide sequence ID" value="NZ_JAIVEF010000008.1"/>
</dbReference>
<dbReference type="AlphaFoldDB" id="A0ABD5QC13"/>
<dbReference type="Gene3D" id="3.40.50.1700">
    <property type="entry name" value="Glycoside hydrolase family 3 C-terminal domain"/>
    <property type="match status" value="1"/>
</dbReference>
<dbReference type="InterPro" id="IPR036962">
    <property type="entry name" value="Glyco_hydro_3_N_sf"/>
</dbReference>
<dbReference type="Proteomes" id="UP001595925">
    <property type="component" value="Unassembled WGS sequence"/>
</dbReference>
<evidence type="ECO:0000259" key="3">
    <source>
        <dbReference type="SMART" id="SM01217"/>
    </source>
</evidence>
<organism evidence="4 5">
    <name type="scientific">Saliphagus infecundisoli</name>
    <dbReference type="NCBI Taxonomy" id="1849069"/>
    <lineage>
        <taxon>Archaea</taxon>
        <taxon>Methanobacteriati</taxon>
        <taxon>Methanobacteriota</taxon>
        <taxon>Stenosarchaea group</taxon>
        <taxon>Halobacteria</taxon>
        <taxon>Halobacteriales</taxon>
        <taxon>Natrialbaceae</taxon>
        <taxon>Saliphagus</taxon>
    </lineage>
</organism>
<dbReference type="SUPFAM" id="SSF52279">
    <property type="entry name" value="Beta-D-glucan exohydrolase, C-terminal domain"/>
    <property type="match status" value="1"/>
</dbReference>
<dbReference type="PRINTS" id="PR00133">
    <property type="entry name" value="GLHYDRLASE3"/>
</dbReference>
<keyword evidence="5" id="KW-1185">Reference proteome</keyword>
<dbReference type="Pfam" id="PF01915">
    <property type="entry name" value="Glyco_hydro_3_C"/>
    <property type="match status" value="1"/>
</dbReference>
<evidence type="ECO:0000313" key="4">
    <source>
        <dbReference type="EMBL" id="MFC4987281.1"/>
    </source>
</evidence>
<dbReference type="InterPro" id="IPR036881">
    <property type="entry name" value="Glyco_hydro_3_C_sf"/>
</dbReference>
<dbReference type="InterPro" id="IPR026891">
    <property type="entry name" value="Fn3-like"/>
</dbReference>
<protein>
    <submittedName>
        <fullName evidence="4">Beta-glucosidase</fullName>
    </submittedName>
</protein>
<proteinExistence type="inferred from homology"/>
<dbReference type="InterPro" id="IPR050288">
    <property type="entry name" value="Cellulose_deg_GH3"/>
</dbReference>
<dbReference type="Pfam" id="PF14310">
    <property type="entry name" value="Fn3-like"/>
    <property type="match status" value="1"/>
</dbReference>
<dbReference type="GO" id="GO:0016787">
    <property type="term" value="F:hydrolase activity"/>
    <property type="evidence" value="ECO:0007669"/>
    <property type="project" value="UniProtKB-KW"/>
</dbReference>
<dbReference type="InterPro" id="IPR017853">
    <property type="entry name" value="GH"/>
</dbReference>
<comment type="caution">
    <text evidence="4">The sequence shown here is derived from an EMBL/GenBank/DDBJ whole genome shotgun (WGS) entry which is preliminary data.</text>
</comment>
<dbReference type="PANTHER" id="PTHR42715">
    <property type="entry name" value="BETA-GLUCOSIDASE"/>
    <property type="match status" value="1"/>
</dbReference>